<dbReference type="OrthoDB" id="3943860at2759"/>
<dbReference type="GeneID" id="54547238"/>
<accession>A0A6A6J6N8</accession>
<protein>
    <submittedName>
        <fullName evidence="2">Uncharacterized protein</fullName>
    </submittedName>
</protein>
<feature type="compositionally biased region" description="Basic residues" evidence="1">
    <location>
        <begin position="132"/>
        <end position="145"/>
    </location>
</feature>
<evidence type="ECO:0000256" key="1">
    <source>
        <dbReference type="SAM" id="MobiDB-lite"/>
    </source>
</evidence>
<keyword evidence="3" id="KW-1185">Reference proteome</keyword>
<feature type="compositionally biased region" description="Polar residues" evidence="1">
    <location>
        <begin position="22"/>
        <end position="33"/>
    </location>
</feature>
<name>A0A6A6J6N8_WESOR</name>
<proteinExistence type="predicted"/>
<evidence type="ECO:0000313" key="2">
    <source>
        <dbReference type="EMBL" id="KAF2271877.1"/>
    </source>
</evidence>
<dbReference type="EMBL" id="ML986531">
    <property type="protein sequence ID" value="KAF2271877.1"/>
    <property type="molecule type" value="Genomic_DNA"/>
</dbReference>
<evidence type="ECO:0000313" key="3">
    <source>
        <dbReference type="Proteomes" id="UP000800097"/>
    </source>
</evidence>
<feature type="region of interest" description="Disordered" evidence="1">
    <location>
        <begin position="1"/>
        <end position="45"/>
    </location>
</feature>
<organism evidence="2 3">
    <name type="scientific">Westerdykella ornata</name>
    <dbReference type="NCBI Taxonomy" id="318751"/>
    <lineage>
        <taxon>Eukaryota</taxon>
        <taxon>Fungi</taxon>
        <taxon>Dikarya</taxon>
        <taxon>Ascomycota</taxon>
        <taxon>Pezizomycotina</taxon>
        <taxon>Dothideomycetes</taxon>
        <taxon>Pleosporomycetidae</taxon>
        <taxon>Pleosporales</taxon>
        <taxon>Sporormiaceae</taxon>
        <taxon>Westerdykella</taxon>
    </lineage>
</organism>
<sequence>MAALHLHPPPRTPSPKIRIHRSQSFDSPSSRISATPIDESPYSKSTSALQHAVPLVLNPLPSRDVLSISTQNVIVKTSRPGRRVGAIIHATTRQQEEQFESPYSSESEMDLDPSSPSSSGSEPASPSQPFHTQRHQFRPSHHHHSITNAPVILPSPSNTISITLPVQQPRTYYQPEPLPYQDPTSLSTMYSPYLVRLVLDLYDVRGLAWTDIAEPITRVWGIATSSAEVLGILCGNGRVGGVMWWD</sequence>
<dbReference type="Proteomes" id="UP000800097">
    <property type="component" value="Unassembled WGS sequence"/>
</dbReference>
<feature type="compositionally biased region" description="Low complexity" evidence="1">
    <location>
        <begin position="112"/>
        <end position="129"/>
    </location>
</feature>
<feature type="region of interest" description="Disordered" evidence="1">
    <location>
        <begin position="87"/>
        <end position="154"/>
    </location>
</feature>
<dbReference type="AlphaFoldDB" id="A0A6A6J6N8"/>
<gene>
    <name evidence="2" type="ORF">EI97DRAFT_241980</name>
</gene>
<dbReference type="RefSeq" id="XP_033649416.1">
    <property type="nucleotide sequence ID" value="XM_033794063.1"/>
</dbReference>
<reference evidence="2" key="1">
    <citation type="journal article" date="2020" name="Stud. Mycol.">
        <title>101 Dothideomycetes genomes: a test case for predicting lifestyles and emergence of pathogens.</title>
        <authorList>
            <person name="Haridas S."/>
            <person name="Albert R."/>
            <person name="Binder M."/>
            <person name="Bloem J."/>
            <person name="Labutti K."/>
            <person name="Salamov A."/>
            <person name="Andreopoulos B."/>
            <person name="Baker S."/>
            <person name="Barry K."/>
            <person name="Bills G."/>
            <person name="Bluhm B."/>
            <person name="Cannon C."/>
            <person name="Castanera R."/>
            <person name="Culley D."/>
            <person name="Daum C."/>
            <person name="Ezra D."/>
            <person name="Gonzalez J."/>
            <person name="Henrissat B."/>
            <person name="Kuo A."/>
            <person name="Liang C."/>
            <person name="Lipzen A."/>
            <person name="Lutzoni F."/>
            <person name="Magnuson J."/>
            <person name="Mondo S."/>
            <person name="Nolan M."/>
            <person name="Ohm R."/>
            <person name="Pangilinan J."/>
            <person name="Park H.-J."/>
            <person name="Ramirez L."/>
            <person name="Alfaro M."/>
            <person name="Sun H."/>
            <person name="Tritt A."/>
            <person name="Yoshinaga Y."/>
            <person name="Zwiers L.-H."/>
            <person name="Turgeon B."/>
            <person name="Goodwin S."/>
            <person name="Spatafora J."/>
            <person name="Crous P."/>
            <person name="Grigoriev I."/>
        </authorList>
    </citation>
    <scope>NUCLEOTIDE SEQUENCE</scope>
    <source>
        <strain evidence="2">CBS 379.55</strain>
    </source>
</reference>